<reference evidence="1" key="1">
    <citation type="journal article" date="2013" name="J. Plant Res.">
        <title>Effect of fungi and light on seed germination of three Opuntia species from semiarid lands of central Mexico.</title>
        <authorList>
            <person name="Delgado-Sanchez P."/>
            <person name="Jimenez-Bremont J.F."/>
            <person name="Guerrero-Gonzalez Mde L."/>
            <person name="Flores J."/>
        </authorList>
    </citation>
    <scope>NUCLEOTIDE SEQUENCE</scope>
    <source>
        <tissue evidence="1">Cladode</tissue>
    </source>
</reference>
<protein>
    <submittedName>
        <fullName evidence="1">Uncharacterized protein</fullName>
    </submittedName>
</protein>
<organism evidence="1">
    <name type="scientific">Opuntia streptacantha</name>
    <name type="common">Prickly pear cactus</name>
    <name type="synonym">Opuntia cardona</name>
    <dbReference type="NCBI Taxonomy" id="393608"/>
    <lineage>
        <taxon>Eukaryota</taxon>
        <taxon>Viridiplantae</taxon>
        <taxon>Streptophyta</taxon>
        <taxon>Embryophyta</taxon>
        <taxon>Tracheophyta</taxon>
        <taxon>Spermatophyta</taxon>
        <taxon>Magnoliopsida</taxon>
        <taxon>eudicotyledons</taxon>
        <taxon>Gunneridae</taxon>
        <taxon>Pentapetalae</taxon>
        <taxon>Caryophyllales</taxon>
        <taxon>Cactineae</taxon>
        <taxon>Cactaceae</taxon>
        <taxon>Opuntioideae</taxon>
        <taxon>Opuntia</taxon>
    </lineage>
</organism>
<accession>A0A7C9A532</accession>
<dbReference type="EMBL" id="GISG01195827">
    <property type="protein sequence ID" value="MBA4657315.1"/>
    <property type="molecule type" value="Transcribed_RNA"/>
</dbReference>
<name>A0A7C9A532_OPUST</name>
<sequence length="107" mass="12095">MGSRRTLHASCDGRLHCSGVILEKCGPVLLDHQESTSLKRSCPFKLQLVHPRCSYVPNIGSNCPHLISCYHDLASNWPNIHIEAYGVPTYSRFFKYSLEKDCMIMPS</sequence>
<reference evidence="1" key="2">
    <citation type="submission" date="2020-07" db="EMBL/GenBank/DDBJ databases">
        <authorList>
            <person name="Vera ALvarez R."/>
            <person name="Arias-Moreno D.M."/>
            <person name="Jimenez-Jacinto V."/>
            <person name="Jimenez-Bremont J.F."/>
            <person name="Swaminathan K."/>
            <person name="Moose S.P."/>
            <person name="Guerrero-Gonzalez M.L."/>
            <person name="Marino-Ramirez L."/>
            <person name="Landsman D."/>
            <person name="Rodriguez-Kessler M."/>
            <person name="Delgado-Sanchez P."/>
        </authorList>
    </citation>
    <scope>NUCLEOTIDE SEQUENCE</scope>
    <source>
        <tissue evidence="1">Cladode</tissue>
    </source>
</reference>
<dbReference type="AlphaFoldDB" id="A0A7C9A532"/>
<proteinExistence type="predicted"/>
<evidence type="ECO:0000313" key="1">
    <source>
        <dbReference type="EMBL" id="MBA4657315.1"/>
    </source>
</evidence>